<dbReference type="EnsemblPlants" id="OBART12G07700.1">
    <property type="protein sequence ID" value="OBART12G07700.1"/>
    <property type="gene ID" value="OBART12G07700"/>
</dbReference>
<proteinExistence type="predicted"/>
<dbReference type="Gramene" id="OBART12G07700.1">
    <property type="protein sequence ID" value="OBART12G07700.1"/>
    <property type="gene ID" value="OBART12G07700"/>
</dbReference>
<dbReference type="HOGENOM" id="CLU_1117204_0_0_1"/>
<keyword evidence="3" id="KW-1185">Reference proteome</keyword>
<dbReference type="AlphaFoldDB" id="A0A0D3HT16"/>
<evidence type="ECO:0000256" key="1">
    <source>
        <dbReference type="SAM" id="Phobius"/>
    </source>
</evidence>
<keyword evidence="1" id="KW-1133">Transmembrane helix</keyword>
<keyword evidence="1" id="KW-0812">Transmembrane</keyword>
<name>A0A0D3HT16_9ORYZ</name>
<sequence>MAPPAMCGSSVGHRQRGVTGQWQCDMLGCKARITRWHQGEHATLARQPPHRSVLPWCVHGAWEVAIVRAHCHSMAQGRRPGAGVAADRGRGGLTWMWQCGGVGMARRDGNLSTGAGCAIRPRPRCGPRARSGVAAQQWRHGRTVASEGRQSVELIGALFFYFAFLPLLHLLLSFPLSALIAAKRACYRVHGMATGYCHGCRCQRCSSRPSRDRDGVAWAPLQHAAGEAPPMQRRFMDISDTFAQVEGPTMNFTLDRELNDLPQNLYGIRKLKKMLEVDNKENQNIMNAVGNDVVPIERETVTVRSGGEHD</sequence>
<dbReference type="PaxDb" id="65489-OBART12G07700.1"/>
<evidence type="ECO:0000313" key="3">
    <source>
        <dbReference type="Proteomes" id="UP000026960"/>
    </source>
</evidence>
<keyword evidence="1" id="KW-0472">Membrane</keyword>
<accession>A0A0D3HT16</accession>
<evidence type="ECO:0000313" key="2">
    <source>
        <dbReference type="EnsemblPlants" id="OBART12G07700.1"/>
    </source>
</evidence>
<dbReference type="Proteomes" id="UP000026960">
    <property type="component" value="Chromosome 12"/>
</dbReference>
<organism evidence="2">
    <name type="scientific">Oryza barthii</name>
    <dbReference type="NCBI Taxonomy" id="65489"/>
    <lineage>
        <taxon>Eukaryota</taxon>
        <taxon>Viridiplantae</taxon>
        <taxon>Streptophyta</taxon>
        <taxon>Embryophyta</taxon>
        <taxon>Tracheophyta</taxon>
        <taxon>Spermatophyta</taxon>
        <taxon>Magnoliopsida</taxon>
        <taxon>Liliopsida</taxon>
        <taxon>Poales</taxon>
        <taxon>Poaceae</taxon>
        <taxon>BOP clade</taxon>
        <taxon>Oryzoideae</taxon>
        <taxon>Oryzeae</taxon>
        <taxon>Oryzinae</taxon>
        <taxon>Oryza</taxon>
    </lineage>
</organism>
<feature type="transmembrane region" description="Helical" evidence="1">
    <location>
        <begin position="158"/>
        <end position="182"/>
    </location>
</feature>
<reference evidence="2" key="1">
    <citation type="journal article" date="2009" name="Rice">
        <title>De Novo Next Generation Sequencing of Plant Genomes.</title>
        <authorList>
            <person name="Rounsley S."/>
            <person name="Marri P.R."/>
            <person name="Yu Y."/>
            <person name="He R."/>
            <person name="Sisneros N."/>
            <person name="Goicoechea J.L."/>
            <person name="Lee S.J."/>
            <person name="Angelova A."/>
            <person name="Kudrna D."/>
            <person name="Luo M."/>
            <person name="Affourtit J."/>
            <person name="Desany B."/>
            <person name="Knight J."/>
            <person name="Niazi F."/>
            <person name="Egholm M."/>
            <person name="Wing R.A."/>
        </authorList>
    </citation>
    <scope>NUCLEOTIDE SEQUENCE [LARGE SCALE GENOMIC DNA]</scope>
    <source>
        <strain evidence="2">cv. IRGC 105608</strain>
    </source>
</reference>
<reference evidence="2" key="2">
    <citation type="submission" date="2015-03" db="UniProtKB">
        <authorList>
            <consortium name="EnsemblPlants"/>
        </authorList>
    </citation>
    <scope>IDENTIFICATION</scope>
</reference>
<protein>
    <submittedName>
        <fullName evidence="2">Uncharacterized protein</fullName>
    </submittedName>
</protein>